<dbReference type="GO" id="GO:0007156">
    <property type="term" value="P:homophilic cell adhesion via plasma membrane adhesion molecules"/>
    <property type="evidence" value="ECO:0007669"/>
    <property type="project" value="InterPro"/>
</dbReference>
<feature type="disulfide bond" evidence="11">
    <location>
        <begin position="457"/>
        <end position="466"/>
    </location>
</feature>
<dbReference type="GO" id="GO:0000902">
    <property type="term" value="P:cell morphogenesis"/>
    <property type="evidence" value="ECO:0007669"/>
    <property type="project" value="TreeGrafter"/>
</dbReference>
<proteinExistence type="predicted"/>
<keyword evidence="9 11" id="KW-1015">Disulfide bond</keyword>
<dbReference type="SUPFAM" id="SSF57184">
    <property type="entry name" value="Growth factor receptor domain"/>
    <property type="match status" value="1"/>
</dbReference>
<dbReference type="GO" id="GO:0016339">
    <property type="term" value="P:calcium-dependent cell-cell adhesion via plasma membrane cell adhesion molecules"/>
    <property type="evidence" value="ECO:0007669"/>
    <property type="project" value="TreeGrafter"/>
</dbReference>
<dbReference type="PANTHER" id="PTHR24027:SF422">
    <property type="entry name" value="CADHERIN DOMAIN-CONTAINING PROTEIN"/>
    <property type="match status" value="1"/>
</dbReference>
<dbReference type="GO" id="GO:0048513">
    <property type="term" value="P:animal organ development"/>
    <property type="evidence" value="ECO:0007669"/>
    <property type="project" value="UniProtKB-ARBA"/>
</dbReference>
<dbReference type="GO" id="GO:0007163">
    <property type="term" value="P:establishment or maintenance of cell polarity"/>
    <property type="evidence" value="ECO:0007669"/>
    <property type="project" value="UniProtKB-ARBA"/>
</dbReference>
<evidence type="ECO:0000259" key="17">
    <source>
        <dbReference type="PROSITE" id="PS50268"/>
    </source>
</evidence>
<dbReference type="Gene3D" id="2.60.120.200">
    <property type="match status" value="2"/>
</dbReference>
<dbReference type="SMART" id="SM00282">
    <property type="entry name" value="LamG"/>
    <property type="match status" value="2"/>
</dbReference>
<evidence type="ECO:0000256" key="3">
    <source>
        <dbReference type="ARBA" id="ARBA00022692"/>
    </source>
</evidence>
<dbReference type="PANTHER" id="PTHR24027">
    <property type="entry name" value="CADHERIN-23"/>
    <property type="match status" value="1"/>
</dbReference>
<dbReference type="InterPro" id="IPR015919">
    <property type="entry name" value="Cadherin-like_sf"/>
</dbReference>
<dbReference type="InterPro" id="IPR039808">
    <property type="entry name" value="Cadherin"/>
</dbReference>
<feature type="compositionally biased region" description="Low complexity" evidence="13">
    <location>
        <begin position="361"/>
        <end position="378"/>
    </location>
</feature>
<dbReference type="PROSITE" id="PS00010">
    <property type="entry name" value="ASX_HYDROXYL"/>
    <property type="match status" value="1"/>
</dbReference>
<dbReference type="CDD" id="cd00110">
    <property type="entry name" value="LamG"/>
    <property type="match status" value="2"/>
</dbReference>
<gene>
    <name evidence="18" type="ORF">Pcinc_044133</name>
</gene>
<evidence type="ECO:0000256" key="9">
    <source>
        <dbReference type="ARBA" id="ARBA00023157"/>
    </source>
</evidence>
<evidence type="ECO:0000256" key="5">
    <source>
        <dbReference type="ARBA" id="ARBA00022737"/>
    </source>
</evidence>
<dbReference type="GO" id="GO:0044331">
    <property type="term" value="P:cell-cell adhesion mediated by cadherin"/>
    <property type="evidence" value="ECO:0007669"/>
    <property type="project" value="TreeGrafter"/>
</dbReference>
<dbReference type="PROSITE" id="PS01186">
    <property type="entry name" value="EGF_2"/>
    <property type="match status" value="1"/>
</dbReference>
<evidence type="ECO:0000256" key="13">
    <source>
        <dbReference type="SAM" id="MobiDB-lite"/>
    </source>
</evidence>
<feature type="region of interest" description="Disordered" evidence="13">
    <location>
        <begin position="1004"/>
        <end position="1039"/>
    </location>
</feature>
<dbReference type="Gene3D" id="2.10.25.10">
    <property type="entry name" value="Laminin"/>
    <property type="match status" value="2"/>
</dbReference>
<keyword evidence="7 14" id="KW-1133">Transmembrane helix</keyword>
<dbReference type="PROSITE" id="PS00022">
    <property type="entry name" value="EGF_1"/>
    <property type="match status" value="3"/>
</dbReference>
<dbReference type="PROSITE" id="PS01187">
    <property type="entry name" value="EGF_CA"/>
    <property type="match status" value="1"/>
</dbReference>
<evidence type="ECO:0000259" key="15">
    <source>
        <dbReference type="PROSITE" id="PS50025"/>
    </source>
</evidence>
<dbReference type="InterPro" id="IPR018097">
    <property type="entry name" value="EGF_Ca-bd_CS"/>
</dbReference>
<evidence type="ECO:0000256" key="2">
    <source>
        <dbReference type="ARBA" id="ARBA00022536"/>
    </source>
</evidence>
<feature type="non-terminal residue" evidence="18">
    <location>
        <position position="1"/>
    </location>
</feature>
<evidence type="ECO:0000256" key="11">
    <source>
        <dbReference type="PROSITE-ProRule" id="PRU00076"/>
    </source>
</evidence>
<dbReference type="InterPro" id="IPR000742">
    <property type="entry name" value="EGF"/>
</dbReference>
<comment type="caution">
    <text evidence="18">The sequence shown here is derived from an EMBL/GenBank/DDBJ whole genome shotgun (WGS) entry which is preliminary data.</text>
</comment>
<dbReference type="Pfam" id="PF02210">
    <property type="entry name" value="Laminin_G_2"/>
    <property type="match status" value="2"/>
</dbReference>
<feature type="domain" description="Laminin G" evidence="15">
    <location>
        <begin position="677"/>
        <end position="871"/>
    </location>
</feature>
<dbReference type="InterPro" id="IPR000152">
    <property type="entry name" value="EGF-type_Asp/Asn_hydroxyl_site"/>
</dbReference>
<keyword evidence="5" id="KW-0677">Repeat</keyword>
<dbReference type="CDD" id="cd00054">
    <property type="entry name" value="EGF_CA"/>
    <property type="match status" value="2"/>
</dbReference>
<protein>
    <recommendedName>
        <fullName evidence="20">Neural-cadherin</fullName>
    </recommendedName>
</protein>
<evidence type="ECO:0008006" key="20">
    <source>
        <dbReference type="Google" id="ProtNLM"/>
    </source>
</evidence>
<dbReference type="SMART" id="SM00112">
    <property type="entry name" value="CA"/>
    <property type="match status" value="2"/>
</dbReference>
<dbReference type="InterPro" id="IPR013320">
    <property type="entry name" value="ConA-like_dom_sf"/>
</dbReference>
<dbReference type="InterPro" id="IPR001881">
    <property type="entry name" value="EGF-like_Ca-bd_dom"/>
</dbReference>
<accession>A0AAE1BGE5</accession>
<dbReference type="GO" id="GO:0034332">
    <property type="term" value="P:adherens junction organization"/>
    <property type="evidence" value="ECO:0007669"/>
    <property type="project" value="TreeGrafter"/>
</dbReference>
<dbReference type="GO" id="GO:0045296">
    <property type="term" value="F:cadherin binding"/>
    <property type="evidence" value="ECO:0007669"/>
    <property type="project" value="TreeGrafter"/>
</dbReference>
<dbReference type="PROSITE" id="PS50025">
    <property type="entry name" value="LAM_G_DOMAIN"/>
    <property type="match status" value="2"/>
</dbReference>
<evidence type="ECO:0000256" key="12">
    <source>
        <dbReference type="PROSITE-ProRule" id="PRU00122"/>
    </source>
</evidence>
<evidence type="ECO:0000256" key="8">
    <source>
        <dbReference type="ARBA" id="ARBA00023136"/>
    </source>
</evidence>
<evidence type="ECO:0000313" key="18">
    <source>
        <dbReference type="EMBL" id="KAK3849099.1"/>
    </source>
</evidence>
<dbReference type="GO" id="GO:0008013">
    <property type="term" value="F:beta-catenin binding"/>
    <property type="evidence" value="ECO:0007669"/>
    <property type="project" value="TreeGrafter"/>
</dbReference>
<name>A0AAE1BGE5_PETCI</name>
<keyword evidence="8 14" id="KW-0472">Membrane</keyword>
<feature type="domain" description="Cadherin" evidence="17">
    <location>
        <begin position="94"/>
        <end position="196"/>
    </location>
</feature>
<sequence>GGEGGVDYSVEGGWEALTVDTEGGVHLATQVDREATGGDGGDGEGVARVIAVDRGTPPLSSTATLSITVTDVNDCPPTLLPPTLLHVIEGGPPTLLGILKATDPDVWELGHGPPFNFTLYAHNTQHVLTLINLKFDPYLDSGRGGAELWTTGPVDREEHRQLEVGVKVTDVEGLEAVQNITIIIDDINDNPMKPAAKTVYLWKTQGGGTEAPLGRVYVEDPDDWDVVDKTFSWVGSPHPLFSLSPSDGTIYASSQLREGRYELQFSVSDRVWEQRGVAANVTVVVKLLAPDALTHATPLLLTPTTPAQLTRGWSPTDGGGGLGSLLQGVLGAVGDQKNYRVEVLEKATGLKVEVEDTGAASTSLHHTQSSTTTTSTSSTHDHHHLHHQDGPHSATSLASTTLPLQVVDTNATSLVTPRLTHAHTCHHPPRHPLTCTPGSCLNGGRCVRTTQGNRCICPGGSWGSRCKVLSRSFSGRGWVWVPNVPPCLPATLSFRLVDGRPEVLVEGVVGGPIKLKINTTINDGYWHSLHLSLDAKGVKLMSDLCGRGWEDGITQDSSHCLAREEWQEGGQVWWPGSGPLQVGGAAHSPHQPQQHRWQESPTAQHLQGCLSHLTINTQVVDLGEPPFSHASSSSGCEVQEEACEESCGMRGQCYNGLMKPICECDPGWFGSRCNRPTVPVRLGVSSYMKLALSFTPPPRLLRVQVRLRTRGLTNGLLLHLAAHHQDAAFSIHLRAGVACVSVSGAGWLAHTVCVEGQPLGDGVWHTVRAERHGHSLVVEVDDGDDWRHNESLVWMMSSGSPHPLLLDKHDGVTVGGLPHFEGVSLVNVQQDLQDTCLDDLRVSGHGLPLSPSVNGTSWGQVTTSERLSAGCPTPSPHPCTNTTCSTPFTCHLDWDQATCGCGPGNQLVGRRCEDIDECVAWGGPCLHGATCHNTRPGYLCVCLPGHFGDNCEWNNNKVLSSSRENHAPMVVPVAVAVLTVSVLVIVMLGVALSLRLHRLWVMRSGQQQQQPPPTTPAAKKGGASVKKNPPKGDRKGGVQNVVYIGEKPPSETPSQNSLLKRLKIKLVKKNTNQRSTTEENISPCGVGGGVGGGGGVSAVVVVVRPPPPPPPPMVLLPGEDLRAYAYEGDGSSSGSLTSTISGLRAEVEKDEGMRPLAPGFLEAIDLLKNLPEASKTSL</sequence>
<dbReference type="SUPFAM" id="SSF49899">
    <property type="entry name" value="Concanavalin A-like lectins/glucanases"/>
    <property type="match status" value="2"/>
</dbReference>
<keyword evidence="3 14" id="KW-0812">Transmembrane</keyword>
<feature type="domain" description="EGF-like" evidence="16">
    <location>
        <begin position="431"/>
        <end position="467"/>
    </location>
</feature>
<dbReference type="GO" id="GO:0005509">
    <property type="term" value="F:calcium ion binding"/>
    <property type="evidence" value="ECO:0007669"/>
    <property type="project" value="UniProtKB-UniRule"/>
</dbReference>
<organism evidence="18 19">
    <name type="scientific">Petrolisthes cinctipes</name>
    <name type="common">Flat porcelain crab</name>
    <dbReference type="NCBI Taxonomy" id="88211"/>
    <lineage>
        <taxon>Eukaryota</taxon>
        <taxon>Metazoa</taxon>
        <taxon>Ecdysozoa</taxon>
        <taxon>Arthropoda</taxon>
        <taxon>Crustacea</taxon>
        <taxon>Multicrustacea</taxon>
        <taxon>Malacostraca</taxon>
        <taxon>Eumalacostraca</taxon>
        <taxon>Eucarida</taxon>
        <taxon>Decapoda</taxon>
        <taxon>Pleocyemata</taxon>
        <taxon>Anomura</taxon>
        <taxon>Galatheoidea</taxon>
        <taxon>Porcellanidae</taxon>
        <taxon>Petrolisthes</taxon>
    </lineage>
</organism>
<dbReference type="AlphaFoldDB" id="A0AAE1BGE5"/>
<evidence type="ECO:0000256" key="14">
    <source>
        <dbReference type="SAM" id="Phobius"/>
    </source>
</evidence>
<comment type="caution">
    <text evidence="11">Lacks conserved residue(s) required for the propagation of feature annotation.</text>
</comment>
<keyword evidence="19" id="KW-1185">Reference proteome</keyword>
<dbReference type="SMART" id="SM00181">
    <property type="entry name" value="EGF"/>
    <property type="match status" value="4"/>
</dbReference>
<dbReference type="Pfam" id="PF00008">
    <property type="entry name" value="EGF"/>
    <property type="match status" value="1"/>
</dbReference>
<feature type="disulfide bond" evidence="12">
    <location>
        <begin position="609"/>
        <end position="636"/>
    </location>
</feature>
<feature type="domain" description="EGF-like" evidence="16">
    <location>
        <begin position="914"/>
        <end position="952"/>
    </location>
</feature>
<dbReference type="GO" id="GO:0016477">
    <property type="term" value="P:cell migration"/>
    <property type="evidence" value="ECO:0007669"/>
    <property type="project" value="TreeGrafter"/>
</dbReference>
<dbReference type="PRINTS" id="PR00205">
    <property type="entry name" value="CADHERIN"/>
</dbReference>
<feature type="domain" description="Laminin G" evidence="15">
    <location>
        <begin position="444"/>
        <end position="636"/>
    </location>
</feature>
<evidence type="ECO:0000259" key="16">
    <source>
        <dbReference type="PROSITE" id="PS50026"/>
    </source>
</evidence>
<feature type="domain" description="EGF-like" evidence="16">
    <location>
        <begin position="639"/>
        <end position="674"/>
    </location>
</feature>
<evidence type="ECO:0000256" key="4">
    <source>
        <dbReference type="ARBA" id="ARBA00022729"/>
    </source>
</evidence>
<dbReference type="InterPro" id="IPR009030">
    <property type="entry name" value="Growth_fac_rcpt_cys_sf"/>
</dbReference>
<evidence type="ECO:0000256" key="7">
    <source>
        <dbReference type="ARBA" id="ARBA00022989"/>
    </source>
</evidence>
<dbReference type="PROSITE" id="PS50026">
    <property type="entry name" value="EGF_3"/>
    <property type="match status" value="3"/>
</dbReference>
<feature type="transmembrane region" description="Helical" evidence="14">
    <location>
        <begin position="969"/>
        <end position="994"/>
    </location>
</feature>
<dbReference type="PROSITE" id="PS50268">
    <property type="entry name" value="CADHERIN_2"/>
    <property type="match status" value="2"/>
</dbReference>
<dbReference type="Gene3D" id="2.60.40.60">
    <property type="entry name" value="Cadherins"/>
    <property type="match status" value="2"/>
</dbReference>
<reference evidence="18" key="1">
    <citation type="submission" date="2023-10" db="EMBL/GenBank/DDBJ databases">
        <title>Genome assemblies of two species of porcelain crab, Petrolisthes cinctipes and Petrolisthes manimaculis (Anomura: Porcellanidae).</title>
        <authorList>
            <person name="Angst P."/>
        </authorList>
    </citation>
    <scope>NUCLEOTIDE SEQUENCE</scope>
    <source>
        <strain evidence="18">PB745_01</strain>
        <tissue evidence="18">Gill</tissue>
    </source>
</reference>
<dbReference type="Proteomes" id="UP001286313">
    <property type="component" value="Unassembled WGS sequence"/>
</dbReference>
<feature type="domain" description="Cadherin" evidence="17">
    <location>
        <begin position="6"/>
        <end position="79"/>
    </location>
</feature>
<evidence type="ECO:0000256" key="6">
    <source>
        <dbReference type="ARBA" id="ARBA00022837"/>
    </source>
</evidence>
<dbReference type="GO" id="GO:0016342">
    <property type="term" value="C:catenin complex"/>
    <property type="evidence" value="ECO:0007669"/>
    <property type="project" value="TreeGrafter"/>
</dbReference>
<dbReference type="CDD" id="cd11304">
    <property type="entry name" value="Cadherin_repeat"/>
    <property type="match status" value="3"/>
</dbReference>
<feature type="non-terminal residue" evidence="18">
    <location>
        <position position="1178"/>
    </location>
</feature>
<feature type="disulfide bond" evidence="11">
    <location>
        <begin position="643"/>
        <end position="653"/>
    </location>
</feature>
<dbReference type="EMBL" id="JAWQEG010009139">
    <property type="protein sequence ID" value="KAK3849099.1"/>
    <property type="molecule type" value="Genomic_DNA"/>
</dbReference>
<keyword evidence="2 11" id="KW-0245">EGF-like domain</keyword>
<keyword evidence="4" id="KW-0732">Signal</keyword>
<dbReference type="InterPro" id="IPR001791">
    <property type="entry name" value="Laminin_G"/>
</dbReference>
<keyword evidence="6 10" id="KW-0106">Calcium</keyword>
<dbReference type="InterPro" id="IPR002126">
    <property type="entry name" value="Cadherin-like_dom"/>
</dbReference>
<comment type="subcellular location">
    <subcellularLocation>
        <location evidence="1">Membrane</location>
        <topology evidence="1">Single-pass membrane protein</topology>
    </subcellularLocation>
</comment>
<dbReference type="GO" id="GO:0001736">
    <property type="term" value="P:establishment of planar polarity"/>
    <property type="evidence" value="ECO:0007669"/>
    <property type="project" value="UniProtKB-ARBA"/>
</dbReference>
<dbReference type="GO" id="GO:0007043">
    <property type="term" value="P:cell-cell junction assembly"/>
    <property type="evidence" value="ECO:0007669"/>
    <property type="project" value="TreeGrafter"/>
</dbReference>
<dbReference type="GO" id="GO:0005912">
    <property type="term" value="C:adherens junction"/>
    <property type="evidence" value="ECO:0007669"/>
    <property type="project" value="TreeGrafter"/>
</dbReference>
<evidence type="ECO:0000256" key="1">
    <source>
        <dbReference type="ARBA" id="ARBA00004167"/>
    </source>
</evidence>
<evidence type="ECO:0000256" key="10">
    <source>
        <dbReference type="PROSITE-ProRule" id="PRU00043"/>
    </source>
</evidence>
<feature type="disulfide bond" evidence="11">
    <location>
        <begin position="664"/>
        <end position="673"/>
    </location>
</feature>
<feature type="disulfide bond" evidence="11">
    <location>
        <begin position="942"/>
        <end position="951"/>
    </location>
</feature>
<dbReference type="SUPFAM" id="SSF49313">
    <property type="entry name" value="Cadherin-like"/>
    <property type="match status" value="3"/>
</dbReference>
<evidence type="ECO:0000313" key="19">
    <source>
        <dbReference type="Proteomes" id="UP001286313"/>
    </source>
</evidence>
<dbReference type="SMART" id="SM00179">
    <property type="entry name" value="EGF_CA"/>
    <property type="match status" value="2"/>
</dbReference>
<feature type="region of interest" description="Disordered" evidence="13">
    <location>
        <begin position="357"/>
        <end position="396"/>
    </location>
</feature>